<evidence type="ECO:0000313" key="3">
    <source>
        <dbReference type="Proteomes" id="UP001172155"/>
    </source>
</evidence>
<feature type="transmembrane region" description="Helical" evidence="1">
    <location>
        <begin position="139"/>
        <end position="157"/>
    </location>
</feature>
<name>A0AA40K7S1_9PEZI</name>
<gene>
    <name evidence="2" type="ORF">B0T18DRAFT_405842</name>
</gene>
<comment type="caution">
    <text evidence="2">The sequence shown here is derived from an EMBL/GenBank/DDBJ whole genome shotgun (WGS) entry which is preliminary data.</text>
</comment>
<sequence length="401" mass="44010">MADISVVNCSHFEKIEDGFYFLTLRNETGFNTTTLEQCRTEICLAVFGSGFPDLSGVGLFSACCLEAILSLLFGFTVWIIDLLGKKITHPKFMLQVWEDAVTDVFASFYESAIGLSFAIQLACFIIISAQDGRGLGGNGITLQLAWFISAATLLPLLTPTLLLRSRESSVRGQPKGRLRAALAVVISVLLAAYAASKMTTIVLLSMSDALYSSGDPSDPLPTKAEDETITSLCFPTNPPSNTPAIQVVALIGWLLMTLLIMAPALTLAVNSLVSTLHRNNTKREQKKHKFLRLWETFDGQNYPVLSFVAIALPGAISVAILVEAYQLRRMQQRASGTLYTDNEWGFGQIAAIAMYGPVLLEVIATVIDVWKRVRGYRKAVRRDKHNQAARGELGLRRIKTI</sequence>
<feature type="transmembrane region" description="Helical" evidence="1">
    <location>
        <begin position="244"/>
        <end position="273"/>
    </location>
</feature>
<feature type="transmembrane region" description="Helical" evidence="1">
    <location>
        <begin position="302"/>
        <end position="325"/>
    </location>
</feature>
<feature type="transmembrane region" description="Helical" evidence="1">
    <location>
        <begin position="178"/>
        <end position="196"/>
    </location>
</feature>
<evidence type="ECO:0000256" key="1">
    <source>
        <dbReference type="SAM" id="Phobius"/>
    </source>
</evidence>
<accession>A0AA40K7S1</accession>
<keyword evidence="3" id="KW-1185">Reference proteome</keyword>
<evidence type="ECO:0000313" key="2">
    <source>
        <dbReference type="EMBL" id="KAK0749114.1"/>
    </source>
</evidence>
<proteinExistence type="predicted"/>
<dbReference type="AlphaFoldDB" id="A0AA40K7S1"/>
<keyword evidence="1" id="KW-0812">Transmembrane</keyword>
<feature type="transmembrane region" description="Helical" evidence="1">
    <location>
        <begin position="59"/>
        <end position="83"/>
    </location>
</feature>
<keyword evidence="1" id="KW-1133">Transmembrane helix</keyword>
<reference evidence="2" key="1">
    <citation type="submission" date="2023-06" db="EMBL/GenBank/DDBJ databases">
        <title>Genome-scale phylogeny and comparative genomics of the fungal order Sordariales.</title>
        <authorList>
            <consortium name="Lawrence Berkeley National Laboratory"/>
            <person name="Hensen N."/>
            <person name="Bonometti L."/>
            <person name="Westerberg I."/>
            <person name="Brannstrom I.O."/>
            <person name="Guillou S."/>
            <person name="Cros-Aarteil S."/>
            <person name="Calhoun S."/>
            <person name="Haridas S."/>
            <person name="Kuo A."/>
            <person name="Mondo S."/>
            <person name="Pangilinan J."/>
            <person name="Riley R."/>
            <person name="LaButti K."/>
            <person name="Andreopoulos B."/>
            <person name="Lipzen A."/>
            <person name="Chen C."/>
            <person name="Yanf M."/>
            <person name="Daum C."/>
            <person name="Ng V."/>
            <person name="Clum A."/>
            <person name="Steindorff A."/>
            <person name="Ohm R."/>
            <person name="Martin F."/>
            <person name="Silar P."/>
            <person name="Natvig D."/>
            <person name="Lalanne C."/>
            <person name="Gautier V."/>
            <person name="Ament-velasquez S.L."/>
            <person name="Kruys A."/>
            <person name="Hutchinson M.I."/>
            <person name="Powell A.J."/>
            <person name="Barry K."/>
            <person name="Miller A.N."/>
            <person name="Grigoriev I.V."/>
            <person name="Debuchy R."/>
            <person name="Gladieux P."/>
            <person name="Thoren M.H."/>
            <person name="Johannesson H."/>
        </authorList>
    </citation>
    <scope>NUCLEOTIDE SEQUENCE</scope>
    <source>
        <strain evidence="2">SMH3187-1</strain>
    </source>
</reference>
<feature type="transmembrane region" description="Helical" evidence="1">
    <location>
        <begin position="104"/>
        <end position="127"/>
    </location>
</feature>
<dbReference type="Proteomes" id="UP001172155">
    <property type="component" value="Unassembled WGS sequence"/>
</dbReference>
<protein>
    <submittedName>
        <fullName evidence="2">Uncharacterized protein</fullName>
    </submittedName>
</protein>
<keyword evidence="1" id="KW-0472">Membrane</keyword>
<dbReference type="EMBL" id="JAUKUD010000003">
    <property type="protein sequence ID" value="KAK0749114.1"/>
    <property type="molecule type" value="Genomic_DNA"/>
</dbReference>
<feature type="transmembrane region" description="Helical" evidence="1">
    <location>
        <begin position="345"/>
        <end position="370"/>
    </location>
</feature>
<organism evidence="2 3">
    <name type="scientific">Schizothecium vesticola</name>
    <dbReference type="NCBI Taxonomy" id="314040"/>
    <lineage>
        <taxon>Eukaryota</taxon>
        <taxon>Fungi</taxon>
        <taxon>Dikarya</taxon>
        <taxon>Ascomycota</taxon>
        <taxon>Pezizomycotina</taxon>
        <taxon>Sordariomycetes</taxon>
        <taxon>Sordariomycetidae</taxon>
        <taxon>Sordariales</taxon>
        <taxon>Schizotheciaceae</taxon>
        <taxon>Schizothecium</taxon>
    </lineage>
</organism>